<protein>
    <submittedName>
        <fullName evidence="1">2'-5' RNA ligase family protein</fullName>
    </submittedName>
</protein>
<evidence type="ECO:0000313" key="2">
    <source>
        <dbReference type="Proteomes" id="UP000431922"/>
    </source>
</evidence>
<keyword evidence="1" id="KW-0436">Ligase</keyword>
<comment type="caution">
    <text evidence="1">The sequence shown here is derived from an EMBL/GenBank/DDBJ whole genome shotgun (WGS) entry which is preliminary data.</text>
</comment>
<organism evidence="1 2">
    <name type="scientific">Allopontixanthobacter sediminis</name>
    <dbReference type="NCBI Taxonomy" id="1689985"/>
    <lineage>
        <taxon>Bacteria</taxon>
        <taxon>Pseudomonadati</taxon>
        <taxon>Pseudomonadota</taxon>
        <taxon>Alphaproteobacteria</taxon>
        <taxon>Sphingomonadales</taxon>
        <taxon>Erythrobacteraceae</taxon>
        <taxon>Allopontixanthobacter</taxon>
    </lineage>
</organism>
<dbReference type="AlphaFoldDB" id="A0A845AY33"/>
<keyword evidence="2" id="KW-1185">Reference proteome</keyword>
<name>A0A845AY33_9SPHN</name>
<dbReference type="Gene3D" id="3.90.1140.10">
    <property type="entry name" value="Cyclic phosphodiesterase"/>
    <property type="match status" value="1"/>
</dbReference>
<proteinExistence type="predicted"/>
<evidence type="ECO:0000313" key="1">
    <source>
        <dbReference type="EMBL" id="MXP43911.1"/>
    </source>
</evidence>
<accession>A0A845AY33</accession>
<dbReference type="Pfam" id="PF13563">
    <property type="entry name" value="2_5_RNA_ligase2"/>
    <property type="match status" value="1"/>
</dbReference>
<dbReference type="Proteomes" id="UP000431922">
    <property type="component" value="Unassembled WGS sequence"/>
</dbReference>
<dbReference type="RefSeq" id="WP_160755462.1">
    <property type="nucleotide sequence ID" value="NZ_WTYL01000001.1"/>
</dbReference>
<dbReference type="OrthoDB" id="793003at2"/>
<gene>
    <name evidence="1" type="ORF">GRI65_05510</name>
</gene>
<sequence>MTTEAGRAPFIVTALLPPDLAGWATRLRTEHFPPERNHLKAHVTLFHALPYFCADEVRTALAQEAAEMAPVEAELIGLMSLGGGTALKLSSPAMLDLRDRLAERFHGLLTGQDSHRPRLHVTIQNKVRAKEAKALQAELEPHITPRRFHFSGLGLHIYRGGPWEHVRDFPFRGRSAAFRS</sequence>
<dbReference type="EMBL" id="WTYL01000001">
    <property type="protein sequence ID" value="MXP43911.1"/>
    <property type="molecule type" value="Genomic_DNA"/>
</dbReference>
<dbReference type="InterPro" id="IPR009097">
    <property type="entry name" value="Cyclic_Pdiesterase"/>
</dbReference>
<dbReference type="SUPFAM" id="SSF55144">
    <property type="entry name" value="LigT-like"/>
    <property type="match status" value="1"/>
</dbReference>
<dbReference type="GO" id="GO:0016874">
    <property type="term" value="F:ligase activity"/>
    <property type="evidence" value="ECO:0007669"/>
    <property type="project" value="UniProtKB-KW"/>
</dbReference>
<reference evidence="1 2" key="1">
    <citation type="submission" date="2019-12" db="EMBL/GenBank/DDBJ databases">
        <title>Genomic-based taxomic classification of the family Erythrobacteraceae.</title>
        <authorList>
            <person name="Xu L."/>
        </authorList>
    </citation>
    <scope>NUCLEOTIDE SEQUENCE [LARGE SCALE GENOMIC DNA]</scope>
    <source>
        <strain evidence="1 2">KCTC 42453</strain>
    </source>
</reference>